<dbReference type="InterPro" id="IPR017853">
    <property type="entry name" value="GH"/>
</dbReference>
<protein>
    <submittedName>
        <fullName evidence="1">Uncharacterized protein</fullName>
    </submittedName>
</protein>
<gene>
    <name evidence="1" type="ORF">PN838_01440</name>
</gene>
<evidence type="ECO:0000313" key="2">
    <source>
        <dbReference type="Proteomes" id="UP001528411"/>
    </source>
</evidence>
<name>A0ABT5F8A2_9GAMM</name>
<evidence type="ECO:0000313" key="1">
    <source>
        <dbReference type="EMBL" id="MDC2887757.1"/>
    </source>
</evidence>
<reference evidence="1 2" key="1">
    <citation type="submission" date="2023-01" db="EMBL/GenBank/DDBJ databases">
        <title>Psychrosphaera sp. nov., isolated from marine algae.</title>
        <authorList>
            <person name="Bayburt H."/>
            <person name="Choi B.J."/>
            <person name="Kim J.M."/>
            <person name="Choi D.G."/>
            <person name="Jeon C.O."/>
        </authorList>
    </citation>
    <scope>NUCLEOTIDE SEQUENCE [LARGE SCALE GENOMIC DNA]</scope>
    <source>
        <strain evidence="1 2">G1-22</strain>
    </source>
</reference>
<accession>A0ABT5F8A2</accession>
<organism evidence="1 2">
    <name type="scientific">Psychrosphaera algicola</name>
    <dbReference type="NCBI Taxonomy" id="3023714"/>
    <lineage>
        <taxon>Bacteria</taxon>
        <taxon>Pseudomonadati</taxon>
        <taxon>Pseudomonadota</taxon>
        <taxon>Gammaproteobacteria</taxon>
        <taxon>Alteromonadales</taxon>
        <taxon>Pseudoalteromonadaceae</taxon>
        <taxon>Psychrosphaera</taxon>
    </lineage>
</organism>
<dbReference type="Proteomes" id="UP001528411">
    <property type="component" value="Unassembled WGS sequence"/>
</dbReference>
<dbReference type="EMBL" id="JAQOMS010000002">
    <property type="protein sequence ID" value="MDC2887757.1"/>
    <property type="molecule type" value="Genomic_DNA"/>
</dbReference>
<sequence>MAQRKLAMALQFCVPGSPNLYYGSELGMIGEMIQKCERRCAGIK</sequence>
<proteinExistence type="predicted"/>
<keyword evidence="2" id="KW-1185">Reference proteome</keyword>
<dbReference type="SUPFAM" id="SSF51445">
    <property type="entry name" value="(Trans)glycosidases"/>
    <property type="match status" value="1"/>
</dbReference>
<comment type="caution">
    <text evidence="1">The sequence shown here is derived from an EMBL/GenBank/DDBJ whole genome shotgun (WGS) entry which is preliminary data.</text>
</comment>
<dbReference type="RefSeq" id="WP_272182489.1">
    <property type="nucleotide sequence ID" value="NZ_JAQOMS010000002.1"/>
</dbReference>
<dbReference type="Gene3D" id="3.20.20.80">
    <property type="entry name" value="Glycosidases"/>
    <property type="match status" value="1"/>
</dbReference>